<evidence type="ECO:0000259" key="2">
    <source>
        <dbReference type="Pfam" id="PF02272"/>
    </source>
</evidence>
<evidence type="ECO:0000259" key="1">
    <source>
        <dbReference type="Pfam" id="PF01368"/>
    </source>
</evidence>
<dbReference type="SUPFAM" id="SSF64182">
    <property type="entry name" value="DHH phosphoesterases"/>
    <property type="match status" value="1"/>
</dbReference>
<reference evidence="3 4" key="1">
    <citation type="submission" date="2019-09" db="EMBL/GenBank/DDBJ databases">
        <title>Complete genome sequence of Arachidicoccus sp. B3-10 isolated from apple orchard soil.</title>
        <authorList>
            <person name="Kim H.S."/>
            <person name="Han K.-I."/>
            <person name="Suh M.K."/>
            <person name="Lee K.C."/>
            <person name="Eom M.K."/>
            <person name="Kim J.-S."/>
            <person name="Kang S.W."/>
            <person name="Sin Y."/>
            <person name="Lee J.-S."/>
        </authorList>
    </citation>
    <scope>NUCLEOTIDE SEQUENCE [LARGE SCALE GENOMIC DNA]</scope>
    <source>
        <strain evidence="3 4">B3-10</strain>
    </source>
</reference>
<name>A0A5P2FZ30_9BACT</name>
<feature type="domain" description="DHHA1" evidence="2">
    <location>
        <begin position="245"/>
        <end position="334"/>
    </location>
</feature>
<evidence type="ECO:0000313" key="3">
    <source>
        <dbReference type="EMBL" id="QES88465.1"/>
    </source>
</evidence>
<dbReference type="Pfam" id="PF01368">
    <property type="entry name" value="DHH"/>
    <property type="match status" value="1"/>
</dbReference>
<proteinExistence type="predicted"/>
<keyword evidence="4" id="KW-1185">Reference proteome</keyword>
<accession>A0A5P2FZ30</accession>
<dbReference type="InterPro" id="IPR051319">
    <property type="entry name" value="Oligoribo/pAp-PDE_c-di-AMP_PDE"/>
</dbReference>
<gene>
    <name evidence="3" type="ORF">E0W69_007245</name>
</gene>
<dbReference type="InterPro" id="IPR001667">
    <property type="entry name" value="DDH_dom"/>
</dbReference>
<dbReference type="PANTHER" id="PTHR47618">
    <property type="entry name" value="BIFUNCTIONAL OLIGORIBONUCLEASE AND PAP PHOSPHATASE NRNA"/>
    <property type="match status" value="1"/>
</dbReference>
<sequence length="343" mass="38675">MEPITEIYSYLKQPKEAFITMHQKPDGDALGSTLGLSLFLKKLGFRTHVISPTNWPAFLNWLPGCDQVLDYEANLDLTKKIISNCEYIFCLDFNVLSRTKNMESLLAEADGIKVLIDHHEQPQKESFNYGISNTNKSSTCEMVYDLIVDAGYAHLIDTEIATCLYTGMMTDTGSFRFPSTKASVHQAITHFKHLGLNHTAIHERIYDSFMESRLRFLGNALLNRMEVLYEFNTAIMAIPKSDLVKFSTKTGDTEGIVNYMLALQGIKFAAIVIDRDDSARKWSFRSKGKFDVNTFARKHFNGGGHKNAAGGATSDSLEETVANFKKVIREYVSELTEPYISEL</sequence>
<dbReference type="InterPro" id="IPR003156">
    <property type="entry name" value="DHHA1_dom"/>
</dbReference>
<dbReference type="Gene3D" id="3.90.1640.10">
    <property type="entry name" value="inorganic pyrophosphatase (n-terminal core)"/>
    <property type="match status" value="1"/>
</dbReference>
<organism evidence="3 4">
    <name type="scientific">Rhizosphaericola mali</name>
    <dbReference type="NCBI Taxonomy" id="2545455"/>
    <lineage>
        <taxon>Bacteria</taxon>
        <taxon>Pseudomonadati</taxon>
        <taxon>Bacteroidota</taxon>
        <taxon>Chitinophagia</taxon>
        <taxon>Chitinophagales</taxon>
        <taxon>Chitinophagaceae</taxon>
        <taxon>Rhizosphaericola</taxon>
    </lineage>
</organism>
<protein>
    <submittedName>
        <fullName evidence="3">Bifunctional oligoribonuclease/PAP phosphatase NrnA</fullName>
    </submittedName>
</protein>
<dbReference type="Gene3D" id="3.10.310.30">
    <property type="match status" value="1"/>
</dbReference>
<dbReference type="AlphaFoldDB" id="A0A5P2FZ30"/>
<dbReference type="Proteomes" id="UP000292424">
    <property type="component" value="Chromosome"/>
</dbReference>
<dbReference type="KEGG" id="arac:E0W69_007245"/>
<evidence type="ECO:0000313" key="4">
    <source>
        <dbReference type="Proteomes" id="UP000292424"/>
    </source>
</evidence>
<dbReference type="Pfam" id="PF02272">
    <property type="entry name" value="DHHA1"/>
    <property type="match status" value="1"/>
</dbReference>
<dbReference type="OrthoDB" id="9803668at2"/>
<dbReference type="GO" id="GO:0003676">
    <property type="term" value="F:nucleic acid binding"/>
    <property type="evidence" value="ECO:0007669"/>
    <property type="project" value="InterPro"/>
</dbReference>
<dbReference type="InterPro" id="IPR038763">
    <property type="entry name" value="DHH_sf"/>
</dbReference>
<dbReference type="PANTHER" id="PTHR47618:SF1">
    <property type="entry name" value="BIFUNCTIONAL OLIGORIBONUCLEASE AND PAP PHOSPHATASE NRNA"/>
    <property type="match status" value="1"/>
</dbReference>
<dbReference type="EMBL" id="CP044016">
    <property type="protein sequence ID" value="QES88465.1"/>
    <property type="molecule type" value="Genomic_DNA"/>
</dbReference>
<feature type="domain" description="DDH" evidence="1">
    <location>
        <begin position="18"/>
        <end position="168"/>
    </location>
</feature>